<dbReference type="InterPro" id="IPR036515">
    <property type="entry name" value="Transposase_17_sf"/>
</dbReference>
<evidence type="ECO:0000313" key="7">
    <source>
        <dbReference type="EMBL" id="WNL25518.1"/>
    </source>
</evidence>
<evidence type="ECO:0000313" key="2">
    <source>
        <dbReference type="EMBL" id="WNL12570.1"/>
    </source>
</evidence>
<dbReference type="Pfam" id="PF01797">
    <property type="entry name" value="Y1_Tnp"/>
    <property type="match status" value="1"/>
</dbReference>
<feature type="domain" description="Transposase IS200-like" evidence="1">
    <location>
        <begin position="15"/>
        <end position="113"/>
    </location>
</feature>
<dbReference type="EMBL" id="CP134849">
    <property type="protein sequence ID" value="WNL18106.1"/>
    <property type="molecule type" value="Genomic_DNA"/>
</dbReference>
<dbReference type="EMBL" id="CP134852">
    <property type="protein sequence ID" value="WNL25518.1"/>
    <property type="molecule type" value="Genomic_DNA"/>
</dbReference>
<dbReference type="Gene3D" id="3.30.70.1290">
    <property type="entry name" value="Transposase IS200-like"/>
    <property type="match status" value="1"/>
</dbReference>
<dbReference type="GO" id="GO:0003677">
    <property type="term" value="F:DNA binding"/>
    <property type="evidence" value="ECO:0007669"/>
    <property type="project" value="InterPro"/>
</dbReference>
<dbReference type="EMBL" id="CP134851">
    <property type="protein sequence ID" value="WNL23590.1"/>
    <property type="molecule type" value="Genomic_DNA"/>
</dbReference>
<gene>
    <name evidence="3" type="ORF">RJG51_07565</name>
    <name evidence="2" type="ORF">RJG52_00540</name>
    <name evidence="4" type="ORF">RJG53_05715</name>
    <name evidence="6" type="ORF">RJG55_00545</name>
    <name evidence="5" type="ORF">RJG56_05565</name>
    <name evidence="7" type="ORF">RJG57_10775</name>
</gene>
<reference evidence="4" key="1">
    <citation type="submission" date="2023-09" db="EMBL/GenBank/DDBJ databases">
        <title>Arcobacter tbilisiensis sp. nov. isolated from chicken meat in Tbilisi, Georgia.</title>
        <authorList>
            <person name="Matthias R."/>
            <person name="Zautner A.E."/>
        </authorList>
    </citation>
    <scope>NUCLEOTIDE SEQUENCE</scope>
    <source>
        <strain evidence="7">LEO 70</strain>
        <strain evidence="6">LEO 74</strain>
        <strain evidence="5">LEO 79</strain>
        <strain evidence="4">LEO 99</strain>
    </source>
</reference>
<evidence type="ECO:0000259" key="1">
    <source>
        <dbReference type="Pfam" id="PF01797"/>
    </source>
</evidence>
<dbReference type="SUPFAM" id="SSF143422">
    <property type="entry name" value="Transposase IS200-like"/>
    <property type="match status" value="1"/>
</dbReference>
<dbReference type="GO" id="GO:0006313">
    <property type="term" value="P:DNA transposition"/>
    <property type="evidence" value="ECO:0007669"/>
    <property type="project" value="InterPro"/>
</dbReference>
<proteinExistence type="predicted"/>
<sequence>MLSNIEYKEFKHSNYNLVFTLIVKTFMYEKYLSNNVKKELEKIAYNIFENRNNCVVRDITIENETTIIIIFESKPNINLSNLIGNFKTVSSRKIRQRFNFDKNLWEQKYYLYTNNP</sequence>
<name>A0AA96CQ53_9BACT</name>
<evidence type="ECO:0000313" key="6">
    <source>
        <dbReference type="EMBL" id="WNL23590.1"/>
    </source>
</evidence>
<evidence type="ECO:0000313" key="3">
    <source>
        <dbReference type="EMBL" id="WNL13888.1"/>
    </source>
</evidence>
<reference evidence="3" key="2">
    <citation type="submission" date="2023-09" db="EMBL/GenBank/DDBJ databases">
        <title>Characterization of Arcobacter Isolates from Retail Chicken Sold in Supermarkets in Tbilisi, Georgia.</title>
        <authorList>
            <person name="Matthias R."/>
            <person name="Zautner A.E."/>
        </authorList>
    </citation>
    <scope>NUCLEOTIDE SEQUENCE</scope>
    <source>
        <strain evidence="3">LEO 108</strain>
        <strain evidence="2">LEO 109</strain>
    </source>
</reference>
<dbReference type="EMBL" id="CP134850">
    <property type="protein sequence ID" value="WNL20241.1"/>
    <property type="molecule type" value="Genomic_DNA"/>
</dbReference>
<dbReference type="EMBL" id="CP134845">
    <property type="protein sequence ID" value="WNL13888.1"/>
    <property type="molecule type" value="Genomic_DNA"/>
</dbReference>
<organism evidence="3">
    <name type="scientific">Arcobacter sp. AZ-2023</name>
    <dbReference type="NCBI Taxonomy" id="3074453"/>
    <lineage>
        <taxon>Bacteria</taxon>
        <taxon>Pseudomonadati</taxon>
        <taxon>Campylobacterota</taxon>
        <taxon>Epsilonproteobacteria</taxon>
        <taxon>Campylobacterales</taxon>
        <taxon>Arcobacteraceae</taxon>
        <taxon>Arcobacter</taxon>
    </lineage>
</organism>
<dbReference type="AlphaFoldDB" id="A0AA96CQ53"/>
<dbReference type="EMBL" id="CP134844">
    <property type="protein sequence ID" value="WNL12570.1"/>
    <property type="molecule type" value="Genomic_DNA"/>
</dbReference>
<dbReference type="GO" id="GO:0004803">
    <property type="term" value="F:transposase activity"/>
    <property type="evidence" value="ECO:0007669"/>
    <property type="project" value="InterPro"/>
</dbReference>
<protein>
    <submittedName>
        <fullName evidence="3">Transposase</fullName>
    </submittedName>
</protein>
<evidence type="ECO:0000313" key="4">
    <source>
        <dbReference type="EMBL" id="WNL18106.1"/>
    </source>
</evidence>
<evidence type="ECO:0000313" key="5">
    <source>
        <dbReference type="EMBL" id="WNL20241.1"/>
    </source>
</evidence>
<accession>A0AA96CQ53</accession>
<dbReference type="InterPro" id="IPR002686">
    <property type="entry name" value="Transposase_17"/>
</dbReference>